<comment type="caution">
    <text evidence="1">The sequence shown here is derived from an EMBL/GenBank/DDBJ whole genome shotgun (WGS) entry which is preliminary data.</text>
</comment>
<dbReference type="Proteomes" id="UP001309876">
    <property type="component" value="Unassembled WGS sequence"/>
</dbReference>
<evidence type="ECO:0000313" key="2">
    <source>
        <dbReference type="Proteomes" id="UP001309876"/>
    </source>
</evidence>
<dbReference type="AlphaFoldDB" id="A0AAN7Y474"/>
<dbReference type="EMBL" id="JAVRRJ010000009">
    <property type="protein sequence ID" value="KAK5081683.1"/>
    <property type="molecule type" value="Genomic_DNA"/>
</dbReference>
<organism evidence="1 2">
    <name type="scientific">Lithohypha guttulata</name>
    <dbReference type="NCBI Taxonomy" id="1690604"/>
    <lineage>
        <taxon>Eukaryota</taxon>
        <taxon>Fungi</taxon>
        <taxon>Dikarya</taxon>
        <taxon>Ascomycota</taxon>
        <taxon>Pezizomycotina</taxon>
        <taxon>Eurotiomycetes</taxon>
        <taxon>Chaetothyriomycetidae</taxon>
        <taxon>Chaetothyriales</taxon>
        <taxon>Trichomeriaceae</taxon>
        <taxon>Lithohypha</taxon>
    </lineage>
</organism>
<reference evidence="1 2" key="1">
    <citation type="submission" date="2023-08" db="EMBL/GenBank/DDBJ databases">
        <title>Black Yeasts Isolated from many extreme environments.</title>
        <authorList>
            <person name="Coleine C."/>
            <person name="Stajich J.E."/>
            <person name="Selbmann L."/>
        </authorList>
    </citation>
    <scope>NUCLEOTIDE SEQUENCE [LARGE SCALE GENOMIC DNA]</scope>
    <source>
        <strain evidence="1 2">CCFEE 5910</strain>
    </source>
</reference>
<sequence length="324" mass="37854">MTPANAFETSVGHFWGILNTRDYMRARFALNVQLREAATLDSIAEMVDHYRDMLRLCRNDNMGIRDILPCLLLQLDRDQECYDFVKWWMVESQVEEDWREDGESYLSTHDADAYEDVTYFDQRFLDLNHAIAILLLKVKLLVDVRSLRLCRKVLEGRNWPNEIIDKVQLSSISSPLSQKLVGLSIQELEALENRLIVQCQKLGGYTCTANFHFWRNFWEANDHLEENGLPQCSSQGSWEEMLLVFYHSHPAWWQTEGVVELLTIADRFAMGMRLKNIDMPAKQQEALMKDNPAFGPNMVGEVAGGRDMWMWMERALKTQDRYLM</sequence>
<keyword evidence="2" id="KW-1185">Reference proteome</keyword>
<accession>A0AAN7Y474</accession>
<proteinExistence type="predicted"/>
<gene>
    <name evidence="1" type="ORF">LTR05_007816</name>
</gene>
<evidence type="ECO:0000313" key="1">
    <source>
        <dbReference type="EMBL" id="KAK5081683.1"/>
    </source>
</evidence>
<name>A0AAN7Y474_9EURO</name>
<protein>
    <submittedName>
        <fullName evidence="1">Uncharacterized protein</fullName>
    </submittedName>
</protein>